<dbReference type="SUPFAM" id="SSF51395">
    <property type="entry name" value="FMN-linked oxidoreductases"/>
    <property type="match status" value="1"/>
</dbReference>
<comment type="caution">
    <text evidence="5">The sequence shown here is derived from an EMBL/GenBank/DDBJ whole genome shotgun (WGS) entry which is preliminary data.</text>
</comment>
<protein>
    <submittedName>
        <fullName evidence="5">NADH:flavin oxidoreductase NADH oxidase</fullName>
    </submittedName>
</protein>
<dbReference type="Proteomes" id="UP000756921">
    <property type="component" value="Unassembled WGS sequence"/>
</dbReference>
<comment type="cofactor">
    <cofactor evidence="1">
        <name>FMN</name>
        <dbReference type="ChEBI" id="CHEBI:58210"/>
    </cofactor>
</comment>
<dbReference type="FunFam" id="3.20.20.70:FF:000059">
    <property type="entry name" value="N-ethylmaleimide reductase, FMN-linked"/>
    <property type="match status" value="1"/>
</dbReference>
<dbReference type="GO" id="GO:0005829">
    <property type="term" value="C:cytosol"/>
    <property type="evidence" value="ECO:0007669"/>
    <property type="project" value="UniProtKB-ARBA"/>
</dbReference>
<comment type="similarity">
    <text evidence="2">Belongs to the NADH:flavin oxidoreductase/NADH oxidase family.</text>
</comment>
<evidence type="ECO:0000256" key="3">
    <source>
        <dbReference type="ARBA" id="ARBA00023002"/>
    </source>
</evidence>
<dbReference type="PANTHER" id="PTHR22893">
    <property type="entry name" value="NADH OXIDOREDUCTASE-RELATED"/>
    <property type="match status" value="1"/>
</dbReference>
<organism evidence="5 6">
    <name type="scientific">Paraphaeosphaeria minitans</name>
    <dbReference type="NCBI Taxonomy" id="565426"/>
    <lineage>
        <taxon>Eukaryota</taxon>
        <taxon>Fungi</taxon>
        <taxon>Dikarya</taxon>
        <taxon>Ascomycota</taxon>
        <taxon>Pezizomycotina</taxon>
        <taxon>Dothideomycetes</taxon>
        <taxon>Pleosporomycetidae</taxon>
        <taxon>Pleosporales</taxon>
        <taxon>Massarineae</taxon>
        <taxon>Didymosphaeriaceae</taxon>
        <taxon>Paraphaeosphaeria</taxon>
    </lineage>
</organism>
<dbReference type="GO" id="GO:0016628">
    <property type="term" value="F:oxidoreductase activity, acting on the CH-CH group of donors, NAD or NADP as acceptor"/>
    <property type="evidence" value="ECO:0007669"/>
    <property type="project" value="UniProtKB-ARBA"/>
</dbReference>
<gene>
    <name evidence="5" type="ORF">PMIN01_08518</name>
</gene>
<keyword evidence="6" id="KW-1185">Reference proteome</keyword>
<evidence type="ECO:0000313" key="6">
    <source>
        <dbReference type="Proteomes" id="UP000756921"/>
    </source>
</evidence>
<evidence type="ECO:0000313" key="5">
    <source>
        <dbReference type="EMBL" id="KAF9734175.1"/>
    </source>
</evidence>
<evidence type="ECO:0000259" key="4">
    <source>
        <dbReference type="Pfam" id="PF00724"/>
    </source>
</evidence>
<reference evidence="5" key="1">
    <citation type="journal article" date="2020" name="Mol. Plant Microbe Interact.">
        <title>Genome Sequence of the Biocontrol Agent Coniothyrium minitans strain Conio (IMI 134523).</title>
        <authorList>
            <person name="Patel D."/>
            <person name="Shittu T.A."/>
            <person name="Baroncelli R."/>
            <person name="Muthumeenakshi S."/>
            <person name="Osborne T.H."/>
            <person name="Janganan T.K."/>
            <person name="Sreenivasaprasad S."/>
        </authorList>
    </citation>
    <scope>NUCLEOTIDE SEQUENCE</scope>
    <source>
        <strain evidence="5">Conio</strain>
    </source>
</reference>
<dbReference type="GO" id="GO:0010181">
    <property type="term" value="F:FMN binding"/>
    <property type="evidence" value="ECO:0007669"/>
    <property type="project" value="InterPro"/>
</dbReference>
<dbReference type="AlphaFoldDB" id="A0A9P6GFQ4"/>
<dbReference type="PANTHER" id="PTHR22893:SF93">
    <property type="entry name" value="HYPOTHETICAL OXIDOREDUCTASE (EUROFUNG)"/>
    <property type="match status" value="1"/>
</dbReference>
<sequence>MATTMRSSDALFSPLEIAGGKITLEHRVVFAPLTRNRCLPLEKDDPEAAHYNRIWVPDALVAEYYSQRTTEGGLLISEGIAPSLESNGMSGVPGLFHPSHLAGWKLITSAVHAKGGYIYAQLWHAGRTTTSPFTGKPSVAPSVVPMEGDSGRAPPGHSGPVNYADFPPLELTHALIRSTIEDYCSAAKMAMEAGFDGVEVHSGNGYLPEQFLSSNINTRTDEYGGSPKERCRFVIELMQGVADAVGQENCAIRLSPFGLYNQVRGEQRIETWSFLCEQLKKVIPRMSYISLIEPRYEQIHSYSEKDQYLSSQGLDPATINLKFLRKIMGDTPFFSAGGWNDTNCRGVIGSGQYDALLFGRYFTSNPDLVERLKLGKSLTKYERDRFYGPFPDRERGYTDYSCWHEQQEKENSNGSVTNDQSIRVAEIENMFHAGKLFTTVSALKAKRVPELVSEGVGDQIIDYTTQSPLRVLPPQSVNFLFDTTGEAMNLLSLVVASTSLIMSVATQPSGAQLQDLGIMDRLGKPKLPWCILIGLNLVGSGRKFYAGRSAVEYAF</sequence>
<name>A0A9P6GFQ4_9PLEO</name>
<dbReference type="InterPro" id="IPR001155">
    <property type="entry name" value="OxRdtase_FMN_N"/>
</dbReference>
<feature type="domain" description="NADH:flavin oxidoreductase/NADH oxidase N-terminal" evidence="4">
    <location>
        <begin position="11"/>
        <end position="376"/>
    </location>
</feature>
<dbReference type="Pfam" id="PF00724">
    <property type="entry name" value="Oxidored_FMN"/>
    <property type="match status" value="1"/>
</dbReference>
<evidence type="ECO:0000256" key="1">
    <source>
        <dbReference type="ARBA" id="ARBA00001917"/>
    </source>
</evidence>
<keyword evidence="3" id="KW-0560">Oxidoreductase</keyword>
<accession>A0A9P6GFQ4</accession>
<dbReference type="InterPro" id="IPR045247">
    <property type="entry name" value="Oye-like"/>
</dbReference>
<proteinExistence type="inferred from homology"/>
<dbReference type="OrthoDB" id="276546at2759"/>
<dbReference type="Gene3D" id="3.20.20.70">
    <property type="entry name" value="Aldolase class I"/>
    <property type="match status" value="1"/>
</dbReference>
<dbReference type="InterPro" id="IPR013785">
    <property type="entry name" value="Aldolase_TIM"/>
</dbReference>
<evidence type="ECO:0000256" key="2">
    <source>
        <dbReference type="ARBA" id="ARBA00005979"/>
    </source>
</evidence>
<dbReference type="CDD" id="cd02933">
    <property type="entry name" value="OYE_like_FMN"/>
    <property type="match status" value="1"/>
</dbReference>
<dbReference type="EMBL" id="WJXW01000008">
    <property type="protein sequence ID" value="KAF9734175.1"/>
    <property type="molecule type" value="Genomic_DNA"/>
</dbReference>